<dbReference type="SUPFAM" id="SSF55729">
    <property type="entry name" value="Acyl-CoA N-acyltransferases (Nat)"/>
    <property type="match status" value="1"/>
</dbReference>
<protein>
    <submittedName>
        <fullName evidence="2">GNAT family N-acetyltransferase</fullName>
    </submittedName>
</protein>
<evidence type="ECO:0000313" key="3">
    <source>
        <dbReference type="Proteomes" id="UP000182062"/>
    </source>
</evidence>
<sequence length="184" mass="21587">MLNIEIRRPEYSDIDYLHRFFKIVITDTFLKEQIEANADDLEQEINTKKSYLEADLQSGGIERYFLIAINGQRIIGTIEYGPPSQLIINGTDKTFRYQYEVGTVFVDPAYQQKGIGNLMMQEMFLLLLNKGITEVCLDSGFRQSQNIWKRKFGTPLYCLKNYWGEGNHHMIWRLNVNDVLKKFK</sequence>
<dbReference type="AlphaFoldDB" id="A0A1J6W318"/>
<keyword evidence="2" id="KW-0808">Transferase</keyword>
<accession>A0A1J6W318</accession>
<proteinExistence type="predicted"/>
<comment type="caution">
    <text evidence="2">The sequence shown here is derived from an EMBL/GenBank/DDBJ whole genome shotgun (WGS) entry which is preliminary data.</text>
</comment>
<organism evidence="2 3">
    <name type="scientific">Rossellomorea aquimaris</name>
    <dbReference type="NCBI Taxonomy" id="189382"/>
    <lineage>
        <taxon>Bacteria</taxon>
        <taxon>Bacillati</taxon>
        <taxon>Bacillota</taxon>
        <taxon>Bacilli</taxon>
        <taxon>Bacillales</taxon>
        <taxon>Bacillaceae</taxon>
        <taxon>Rossellomorea</taxon>
    </lineage>
</organism>
<evidence type="ECO:0000259" key="1">
    <source>
        <dbReference type="PROSITE" id="PS51186"/>
    </source>
</evidence>
<dbReference type="CDD" id="cd04301">
    <property type="entry name" value="NAT_SF"/>
    <property type="match status" value="1"/>
</dbReference>
<dbReference type="InterPro" id="IPR016181">
    <property type="entry name" value="Acyl_CoA_acyltransferase"/>
</dbReference>
<dbReference type="GO" id="GO:0016747">
    <property type="term" value="F:acyltransferase activity, transferring groups other than amino-acyl groups"/>
    <property type="evidence" value="ECO:0007669"/>
    <property type="project" value="InterPro"/>
</dbReference>
<feature type="domain" description="N-acetyltransferase" evidence="1">
    <location>
        <begin position="4"/>
        <end position="177"/>
    </location>
</feature>
<dbReference type="Pfam" id="PF00583">
    <property type="entry name" value="Acetyltransf_1"/>
    <property type="match status" value="1"/>
</dbReference>
<evidence type="ECO:0000313" key="2">
    <source>
        <dbReference type="EMBL" id="OIU71997.1"/>
    </source>
</evidence>
<dbReference type="Proteomes" id="UP000182062">
    <property type="component" value="Unassembled WGS sequence"/>
</dbReference>
<dbReference type="PROSITE" id="PS51186">
    <property type="entry name" value="GNAT"/>
    <property type="match status" value="1"/>
</dbReference>
<dbReference type="Gene3D" id="3.40.630.30">
    <property type="match status" value="1"/>
</dbReference>
<keyword evidence="3" id="KW-1185">Reference proteome</keyword>
<dbReference type="RefSeq" id="WP_071617661.1">
    <property type="nucleotide sequence ID" value="NZ_MINN01000074.1"/>
</dbReference>
<dbReference type="EMBL" id="MINN01000074">
    <property type="protein sequence ID" value="OIU71997.1"/>
    <property type="molecule type" value="Genomic_DNA"/>
</dbReference>
<reference evidence="2 3" key="1">
    <citation type="submission" date="2016-09" db="EMBL/GenBank/DDBJ databases">
        <title>Bacillus aquimaris SAMM genome sequence reveals colonization and biosurfactant production capacities.</title>
        <authorList>
            <person name="Waghmode S.R."/>
            <person name="Suryavanshi M.V."/>
        </authorList>
    </citation>
    <scope>NUCLEOTIDE SEQUENCE [LARGE SCALE GENOMIC DNA]</scope>
    <source>
        <strain evidence="2 3">SAMM</strain>
    </source>
</reference>
<dbReference type="InterPro" id="IPR000182">
    <property type="entry name" value="GNAT_dom"/>
</dbReference>
<name>A0A1J6W318_9BACI</name>
<gene>
    <name evidence="2" type="ORF">BHE18_04980</name>
</gene>
<dbReference type="OrthoDB" id="1895809at2"/>